<dbReference type="Proteomes" id="UP000800036">
    <property type="component" value="Unassembled WGS sequence"/>
</dbReference>
<feature type="non-terminal residue" evidence="2">
    <location>
        <position position="1"/>
    </location>
</feature>
<evidence type="ECO:0000313" key="2">
    <source>
        <dbReference type="EMBL" id="KAF1964569.1"/>
    </source>
</evidence>
<evidence type="ECO:0000256" key="1">
    <source>
        <dbReference type="SAM" id="Phobius"/>
    </source>
</evidence>
<name>A0A6A5UKR6_9PLEO</name>
<keyword evidence="1" id="KW-1133">Transmembrane helix</keyword>
<dbReference type="EMBL" id="ML976781">
    <property type="protein sequence ID" value="KAF1964569.1"/>
    <property type="molecule type" value="Genomic_DNA"/>
</dbReference>
<feature type="transmembrane region" description="Helical" evidence="1">
    <location>
        <begin position="94"/>
        <end position="114"/>
    </location>
</feature>
<proteinExistence type="predicted"/>
<accession>A0A6A5UKR6</accession>
<gene>
    <name evidence="2" type="ORF">BU23DRAFT_630803</name>
</gene>
<protein>
    <submittedName>
        <fullName evidence="2">Uncharacterized protein</fullName>
    </submittedName>
</protein>
<keyword evidence="1" id="KW-0812">Transmembrane</keyword>
<evidence type="ECO:0000313" key="3">
    <source>
        <dbReference type="Proteomes" id="UP000800036"/>
    </source>
</evidence>
<organism evidence="2 3">
    <name type="scientific">Bimuria novae-zelandiae CBS 107.79</name>
    <dbReference type="NCBI Taxonomy" id="1447943"/>
    <lineage>
        <taxon>Eukaryota</taxon>
        <taxon>Fungi</taxon>
        <taxon>Dikarya</taxon>
        <taxon>Ascomycota</taxon>
        <taxon>Pezizomycotina</taxon>
        <taxon>Dothideomycetes</taxon>
        <taxon>Pleosporomycetidae</taxon>
        <taxon>Pleosporales</taxon>
        <taxon>Massarineae</taxon>
        <taxon>Didymosphaeriaceae</taxon>
        <taxon>Bimuria</taxon>
    </lineage>
</organism>
<keyword evidence="3" id="KW-1185">Reference proteome</keyword>
<dbReference type="AlphaFoldDB" id="A0A6A5UKR6"/>
<reference evidence="2" key="1">
    <citation type="journal article" date="2020" name="Stud. Mycol.">
        <title>101 Dothideomycetes genomes: a test case for predicting lifestyles and emergence of pathogens.</title>
        <authorList>
            <person name="Haridas S."/>
            <person name="Albert R."/>
            <person name="Binder M."/>
            <person name="Bloem J."/>
            <person name="Labutti K."/>
            <person name="Salamov A."/>
            <person name="Andreopoulos B."/>
            <person name="Baker S."/>
            <person name="Barry K."/>
            <person name="Bills G."/>
            <person name="Bluhm B."/>
            <person name="Cannon C."/>
            <person name="Castanera R."/>
            <person name="Culley D."/>
            <person name="Daum C."/>
            <person name="Ezra D."/>
            <person name="Gonzalez J."/>
            <person name="Henrissat B."/>
            <person name="Kuo A."/>
            <person name="Liang C."/>
            <person name="Lipzen A."/>
            <person name="Lutzoni F."/>
            <person name="Magnuson J."/>
            <person name="Mondo S."/>
            <person name="Nolan M."/>
            <person name="Ohm R."/>
            <person name="Pangilinan J."/>
            <person name="Park H.-J."/>
            <person name="Ramirez L."/>
            <person name="Alfaro M."/>
            <person name="Sun H."/>
            <person name="Tritt A."/>
            <person name="Yoshinaga Y."/>
            <person name="Zwiers L.-H."/>
            <person name="Turgeon B."/>
            <person name="Goodwin S."/>
            <person name="Spatafora J."/>
            <person name="Crous P."/>
            <person name="Grigoriev I."/>
        </authorList>
    </citation>
    <scope>NUCLEOTIDE SEQUENCE</scope>
    <source>
        <strain evidence="2">CBS 107.79</strain>
    </source>
</reference>
<sequence>EVVLLSFLVPRPCRIRFTENLSPIIRRLPISVCIVSRRLPYVPVALRGRLGRARVEKPRMLIRRMVGHQVHNKLHVTLLHFLDEVIDISEVTVAWINIFVICNIITHVCLWTLID</sequence>
<keyword evidence="1" id="KW-0472">Membrane</keyword>